<dbReference type="EMBL" id="FOIF01000017">
    <property type="protein sequence ID" value="SES89359.1"/>
    <property type="molecule type" value="Genomic_DNA"/>
</dbReference>
<reference evidence="4" key="1">
    <citation type="submission" date="2016-10" db="EMBL/GenBank/DDBJ databases">
        <authorList>
            <person name="Varghese N."/>
            <person name="Submissions S."/>
        </authorList>
    </citation>
    <scope>NUCLEOTIDE SEQUENCE [LARGE SCALE GENOMIC DNA]</scope>
    <source>
        <strain evidence="4">DSM 13577</strain>
    </source>
</reference>
<keyword evidence="2" id="KW-0687">Ribonucleoprotein</keyword>
<gene>
    <name evidence="3" type="ORF">SAMN03080614_101729</name>
</gene>
<proteinExistence type="predicted"/>
<dbReference type="GO" id="GO:0005840">
    <property type="term" value="C:ribosome"/>
    <property type="evidence" value="ECO:0007669"/>
    <property type="project" value="UniProtKB-KW"/>
</dbReference>
<keyword evidence="1" id="KW-0689">Ribosomal protein</keyword>
<dbReference type="Gene3D" id="2.30.30.30">
    <property type="match status" value="1"/>
</dbReference>
<dbReference type="SUPFAM" id="SSF50104">
    <property type="entry name" value="Translation proteins SH3-like domain"/>
    <property type="match status" value="1"/>
</dbReference>
<dbReference type="InterPro" id="IPR041985">
    <property type="entry name" value="Ribosomal_eL14_KOW"/>
</dbReference>
<dbReference type="OrthoDB" id="1683515at2"/>
<sequence length="85" mass="9857">MDNVQKGILVRSKQGRDKDKIYLVLDVKDERVYLVDGKVRTIKRPKVKNPKHILPVSKKIFTEVLNNLSDEKIAHLISTFELNDN</sequence>
<evidence type="ECO:0000256" key="1">
    <source>
        <dbReference type="ARBA" id="ARBA00022980"/>
    </source>
</evidence>
<dbReference type="AlphaFoldDB" id="A0A1I0A5H4"/>
<dbReference type="STRING" id="1120990.SAMN03080614_101729"/>
<dbReference type="GO" id="GO:1990904">
    <property type="term" value="C:ribonucleoprotein complex"/>
    <property type="evidence" value="ECO:0007669"/>
    <property type="project" value="UniProtKB-KW"/>
</dbReference>
<dbReference type="InterPro" id="IPR008991">
    <property type="entry name" value="Translation_prot_SH3-like_sf"/>
</dbReference>
<name>A0A1I0A5H4_9FIRM</name>
<evidence type="ECO:0008006" key="5">
    <source>
        <dbReference type="Google" id="ProtNLM"/>
    </source>
</evidence>
<evidence type="ECO:0000256" key="2">
    <source>
        <dbReference type="ARBA" id="ARBA00023274"/>
    </source>
</evidence>
<dbReference type="CDD" id="cd06088">
    <property type="entry name" value="KOW_RPL14"/>
    <property type="match status" value="1"/>
</dbReference>
<evidence type="ECO:0000313" key="4">
    <source>
        <dbReference type="Proteomes" id="UP000243819"/>
    </source>
</evidence>
<dbReference type="RefSeq" id="WP_091350266.1">
    <property type="nucleotide sequence ID" value="NZ_FOIF01000017.1"/>
</dbReference>
<accession>A0A1I0A5H4</accession>
<evidence type="ECO:0000313" key="3">
    <source>
        <dbReference type="EMBL" id="SES89359.1"/>
    </source>
</evidence>
<dbReference type="InterPro" id="IPR014722">
    <property type="entry name" value="Rib_uL2_dom2"/>
</dbReference>
<protein>
    <recommendedName>
        <fullName evidence="5">Ribosomal protein L14E/L6E/L27E</fullName>
    </recommendedName>
</protein>
<organism evidence="3 4">
    <name type="scientific">Anaerobranca gottschalkii DSM 13577</name>
    <dbReference type="NCBI Taxonomy" id="1120990"/>
    <lineage>
        <taxon>Bacteria</taxon>
        <taxon>Bacillati</taxon>
        <taxon>Bacillota</taxon>
        <taxon>Clostridia</taxon>
        <taxon>Eubacteriales</taxon>
        <taxon>Proteinivoracaceae</taxon>
        <taxon>Anaerobranca</taxon>
    </lineage>
</organism>
<dbReference type="Proteomes" id="UP000243819">
    <property type="component" value="Unassembled WGS sequence"/>
</dbReference>
<keyword evidence="4" id="KW-1185">Reference proteome</keyword>